<reference evidence="2" key="1">
    <citation type="journal article" date="2024" name="Proc. Natl. Acad. Sci. U.S.A.">
        <title>Extraordinary preservation of gene collinearity over three hundred million years revealed in homosporous lycophytes.</title>
        <authorList>
            <person name="Li C."/>
            <person name="Wickell D."/>
            <person name="Kuo L.Y."/>
            <person name="Chen X."/>
            <person name="Nie B."/>
            <person name="Liao X."/>
            <person name="Peng D."/>
            <person name="Ji J."/>
            <person name="Jenkins J."/>
            <person name="Williams M."/>
            <person name="Shu S."/>
            <person name="Plott C."/>
            <person name="Barry K."/>
            <person name="Rajasekar S."/>
            <person name="Grimwood J."/>
            <person name="Han X."/>
            <person name="Sun S."/>
            <person name="Hou Z."/>
            <person name="He W."/>
            <person name="Dai G."/>
            <person name="Sun C."/>
            <person name="Schmutz J."/>
            <person name="Leebens-Mack J.H."/>
            <person name="Li F.W."/>
            <person name="Wang L."/>
        </authorList>
    </citation>
    <scope>NUCLEOTIDE SEQUENCE [LARGE SCALE GENOMIC DNA]</scope>
    <source>
        <strain evidence="2">cv. PW_Plant_1</strain>
    </source>
</reference>
<protein>
    <submittedName>
        <fullName evidence="1">Uncharacterized protein</fullName>
    </submittedName>
</protein>
<name>A0ACC2C6D9_DIPCM</name>
<evidence type="ECO:0000313" key="1">
    <source>
        <dbReference type="EMBL" id="KAJ7537559.1"/>
    </source>
</evidence>
<evidence type="ECO:0000313" key="2">
    <source>
        <dbReference type="Proteomes" id="UP001162992"/>
    </source>
</evidence>
<dbReference type="Proteomes" id="UP001162992">
    <property type="component" value="Chromosome 11"/>
</dbReference>
<gene>
    <name evidence="1" type="ORF">O6H91_11G011400</name>
</gene>
<accession>A0ACC2C6D9</accession>
<dbReference type="EMBL" id="CM055102">
    <property type="protein sequence ID" value="KAJ7537559.1"/>
    <property type="molecule type" value="Genomic_DNA"/>
</dbReference>
<keyword evidence="2" id="KW-1185">Reference proteome</keyword>
<comment type="caution">
    <text evidence="1">The sequence shown here is derived from an EMBL/GenBank/DDBJ whole genome shotgun (WGS) entry which is preliminary data.</text>
</comment>
<sequence length="166" mass="18825">MHHLGICNECPSTLTLIVSLVSAFMIFGPIGVTTNVCACHQKHRRFFFGALSPIGKASLCFRRSIALGFQIRFLHVLPSFENEEEVCLEPQQEQQLLHLMLVVQKLRKGSGKLLQQLCCNICMLGNKSQLRMHNPYAIMHPQPLTTSFIRQKHPARTMVVVLWSTL</sequence>
<organism evidence="1 2">
    <name type="scientific">Diphasiastrum complanatum</name>
    <name type="common">Issler's clubmoss</name>
    <name type="synonym">Lycopodium complanatum</name>
    <dbReference type="NCBI Taxonomy" id="34168"/>
    <lineage>
        <taxon>Eukaryota</taxon>
        <taxon>Viridiplantae</taxon>
        <taxon>Streptophyta</taxon>
        <taxon>Embryophyta</taxon>
        <taxon>Tracheophyta</taxon>
        <taxon>Lycopodiopsida</taxon>
        <taxon>Lycopodiales</taxon>
        <taxon>Lycopodiaceae</taxon>
        <taxon>Lycopodioideae</taxon>
        <taxon>Diphasiastrum</taxon>
    </lineage>
</organism>
<proteinExistence type="predicted"/>